<sequence>MGMGKHLPSRSSQDAKWNTSYDPFKSLLPLEKFQPVDVGLVYRMAGQPPETTSVFGSAAHPSHRGLHVQNLQGFRDLAAGVHLSVHAHQEGPLQQGSRVFLAEQGVFGQVPQGGLNDFEVTAAKAVHEGGQEISCDAGIILNGA</sequence>
<proteinExistence type="predicted"/>
<evidence type="ECO:0000313" key="1">
    <source>
        <dbReference type="EMBL" id="LAB35090.1"/>
    </source>
</evidence>
<accession>A0A2D4MNV6</accession>
<dbReference type="AlphaFoldDB" id="A0A2D4MNV6"/>
<name>A0A2D4MNV6_9SAUR</name>
<reference evidence="1" key="1">
    <citation type="submission" date="2017-07" db="EMBL/GenBank/DDBJ databases">
        <authorList>
            <person name="Mikheyev A."/>
            <person name="Grau M."/>
        </authorList>
    </citation>
    <scope>NUCLEOTIDE SEQUENCE</scope>
    <source>
        <tissue evidence="1">Venom_gland</tissue>
    </source>
</reference>
<organism evidence="1">
    <name type="scientific">Micrurus spixii</name>
    <name type="common">Amazon coral snake</name>
    <dbReference type="NCBI Taxonomy" id="129469"/>
    <lineage>
        <taxon>Eukaryota</taxon>
        <taxon>Metazoa</taxon>
        <taxon>Chordata</taxon>
        <taxon>Craniata</taxon>
        <taxon>Vertebrata</taxon>
        <taxon>Euteleostomi</taxon>
        <taxon>Lepidosauria</taxon>
        <taxon>Squamata</taxon>
        <taxon>Bifurcata</taxon>
        <taxon>Unidentata</taxon>
        <taxon>Episquamata</taxon>
        <taxon>Toxicofera</taxon>
        <taxon>Serpentes</taxon>
        <taxon>Colubroidea</taxon>
        <taxon>Elapidae</taxon>
        <taxon>Elapinae</taxon>
        <taxon>Micrurus</taxon>
    </lineage>
</organism>
<dbReference type="EMBL" id="IACM01103250">
    <property type="protein sequence ID" value="LAB35090.1"/>
    <property type="molecule type" value="Transcribed_RNA"/>
</dbReference>
<reference evidence="1" key="2">
    <citation type="submission" date="2017-11" db="EMBL/GenBank/DDBJ databases">
        <title>Coralsnake Venomics: Analyses of Venom Gland Transcriptomes and Proteomes of Six Brazilian Taxa.</title>
        <authorList>
            <person name="Aird S.D."/>
            <person name="Jorge da Silva N."/>
            <person name="Qiu L."/>
            <person name="Villar-Briones A."/>
            <person name="Aparecida-Saddi V."/>
            <person name="Campos-Telles M.P."/>
            <person name="Grau M."/>
            <person name="Mikheyev A.S."/>
        </authorList>
    </citation>
    <scope>NUCLEOTIDE SEQUENCE</scope>
    <source>
        <tissue evidence="1">Venom_gland</tissue>
    </source>
</reference>
<protein>
    <submittedName>
        <fullName evidence="1">Uncharacterized protein</fullName>
    </submittedName>
</protein>